<dbReference type="Pfam" id="PF01040">
    <property type="entry name" value="UbiA"/>
    <property type="match status" value="1"/>
</dbReference>
<dbReference type="GO" id="GO:0006744">
    <property type="term" value="P:ubiquinone biosynthetic process"/>
    <property type="evidence" value="ECO:0007669"/>
    <property type="project" value="UniProtKB-UniRule"/>
</dbReference>
<evidence type="ECO:0000313" key="15">
    <source>
        <dbReference type="Proteomes" id="UP000188243"/>
    </source>
</evidence>
<feature type="transmembrane region" description="Helical" evidence="12">
    <location>
        <begin position="20"/>
        <end position="40"/>
    </location>
</feature>
<dbReference type="PANTHER" id="PTHR11048:SF28">
    <property type="entry name" value="4-HYDROXYBENZOATE POLYPRENYLTRANSFERASE, MITOCHONDRIAL"/>
    <property type="match status" value="1"/>
</dbReference>
<evidence type="ECO:0000256" key="13">
    <source>
        <dbReference type="NCBIfam" id="TIGR01474"/>
    </source>
</evidence>
<feature type="transmembrane region" description="Helical" evidence="12">
    <location>
        <begin position="87"/>
        <end position="111"/>
    </location>
</feature>
<evidence type="ECO:0000256" key="10">
    <source>
        <dbReference type="ARBA" id="ARBA00022989"/>
    </source>
</evidence>
<comment type="catalytic activity">
    <reaction evidence="12">
        <text>all-trans-octaprenyl diphosphate + 4-hydroxybenzoate = 4-hydroxy-3-(all-trans-octaprenyl)benzoate + diphosphate</text>
        <dbReference type="Rhea" id="RHEA:27782"/>
        <dbReference type="ChEBI" id="CHEBI:1617"/>
        <dbReference type="ChEBI" id="CHEBI:17879"/>
        <dbReference type="ChEBI" id="CHEBI:33019"/>
        <dbReference type="ChEBI" id="CHEBI:57711"/>
        <dbReference type="EC" id="2.5.1.39"/>
    </reaction>
</comment>
<evidence type="ECO:0000256" key="2">
    <source>
        <dbReference type="ARBA" id="ARBA00004141"/>
    </source>
</evidence>
<dbReference type="NCBIfam" id="TIGR01474">
    <property type="entry name" value="ubiA_proteo"/>
    <property type="match status" value="1"/>
</dbReference>
<dbReference type="InterPro" id="IPR006370">
    <property type="entry name" value="HB_polyprenyltransferase-like"/>
</dbReference>
<dbReference type="InterPro" id="IPR039653">
    <property type="entry name" value="Prenyltransferase"/>
</dbReference>
<evidence type="ECO:0000256" key="4">
    <source>
        <dbReference type="ARBA" id="ARBA00022475"/>
    </source>
</evidence>
<keyword evidence="11 12" id="KW-0472">Membrane</keyword>
<dbReference type="GO" id="GO:0008412">
    <property type="term" value="F:4-hydroxybenzoate polyprenyltransferase activity"/>
    <property type="evidence" value="ECO:0007669"/>
    <property type="project" value="UniProtKB-UniRule"/>
</dbReference>
<dbReference type="AlphaFoldDB" id="A0A1Q2GZA4"/>
<comment type="similarity">
    <text evidence="3 12">Belongs to the UbiA prenyltransferase family.</text>
</comment>
<comment type="subcellular location">
    <subcellularLocation>
        <location evidence="12">Cell inner membrane</location>
        <topology evidence="12">Multi-pass membrane protein</topology>
    </subcellularLocation>
    <subcellularLocation>
        <location evidence="2">Membrane</location>
        <topology evidence="2">Multi-pass membrane protein</topology>
    </subcellularLocation>
</comment>
<comment type="cofactor">
    <cofactor evidence="1 12">
        <name>Mg(2+)</name>
        <dbReference type="ChEBI" id="CHEBI:18420"/>
    </cofactor>
</comment>
<dbReference type="GO" id="GO:0005886">
    <property type="term" value="C:plasma membrane"/>
    <property type="evidence" value="ECO:0007669"/>
    <property type="project" value="UniProtKB-SubCell"/>
</dbReference>
<name>A0A1Q2GZA4_9GAMM</name>
<sequence>MKLALLKANHIPYYIQLMRVDKPIGTLLLLWPTYWALWFANNGMPSLVNFVVFTLGVIVMRSAGCVINDFADRKIDGSVKRTAQRPLASGVVSNGEALSLFLLLIVLAFILVLMLSINTILLSFAALALAFCYPFMKRYTQLPQVVLGAAFGWAIPMAYMASINQLPIQAWLLFFANVCWTVAYDTMYAMVDRDDDLKIGVKSTAILFGRYDRHLIFLLNAVFITLVAFIGLVNGLSVPLGIGLGVAAGLLVYQQVLIHHRERDACFKAFLNNHYVGLAIFIGLLFSYPIAF</sequence>
<keyword evidence="9 12" id="KW-0460">Magnesium</keyword>
<keyword evidence="5 12" id="KW-0997">Cell inner membrane</keyword>
<dbReference type="CDD" id="cd13959">
    <property type="entry name" value="PT_UbiA_COQ2"/>
    <property type="match status" value="1"/>
</dbReference>
<feature type="transmembrane region" description="Helical" evidence="12">
    <location>
        <begin position="238"/>
        <end position="258"/>
    </location>
</feature>
<dbReference type="EMBL" id="CP019628">
    <property type="protein sequence ID" value="AQQ00398.1"/>
    <property type="molecule type" value="Genomic_DNA"/>
</dbReference>
<feature type="transmembrane region" description="Helical" evidence="12">
    <location>
        <begin position="168"/>
        <end position="191"/>
    </location>
</feature>
<feature type="transmembrane region" description="Helical" evidence="12">
    <location>
        <begin position="270"/>
        <end position="291"/>
    </location>
</feature>
<evidence type="ECO:0000256" key="9">
    <source>
        <dbReference type="ARBA" id="ARBA00022842"/>
    </source>
</evidence>
<keyword evidence="7 12" id="KW-0831">Ubiquinone biosynthesis</keyword>
<evidence type="ECO:0000256" key="6">
    <source>
        <dbReference type="ARBA" id="ARBA00022679"/>
    </source>
</evidence>
<gene>
    <name evidence="12" type="primary">ubiA</name>
    <name evidence="14" type="ORF">B0W48_11700</name>
</gene>
<dbReference type="PROSITE" id="PS00943">
    <property type="entry name" value="UBIA"/>
    <property type="match status" value="1"/>
</dbReference>
<organism evidence="14 15">
    <name type="scientific">Pseudoalteromonas aliena</name>
    <dbReference type="NCBI Taxonomy" id="247523"/>
    <lineage>
        <taxon>Bacteria</taxon>
        <taxon>Pseudomonadati</taxon>
        <taxon>Pseudomonadota</taxon>
        <taxon>Gammaproteobacteria</taxon>
        <taxon>Alteromonadales</taxon>
        <taxon>Pseudoalteromonadaceae</taxon>
        <taxon>Pseudoalteromonas</taxon>
    </lineage>
</organism>
<evidence type="ECO:0000256" key="8">
    <source>
        <dbReference type="ARBA" id="ARBA00022692"/>
    </source>
</evidence>
<dbReference type="Proteomes" id="UP000188243">
    <property type="component" value="Chromosome"/>
</dbReference>
<keyword evidence="10 12" id="KW-1133">Transmembrane helix</keyword>
<dbReference type="UniPathway" id="UPA00232"/>
<accession>A0A1Q2GZA4</accession>
<dbReference type="PANTHER" id="PTHR11048">
    <property type="entry name" value="PRENYLTRANSFERASES"/>
    <property type="match status" value="1"/>
</dbReference>
<comment type="function">
    <text evidence="12">Catalyzes the prenylation of para-hydroxybenzoate (PHB) with an all-trans polyprenyl group. Mediates the second step in the final reaction sequence of ubiquinone-8 (UQ-8) biosynthesis, which is the condensation of the polyisoprenoid side chain with PHB, generating the first membrane-bound Q intermediate 3-octaprenyl-4-hydroxybenzoate.</text>
</comment>
<feature type="transmembrane region" description="Helical" evidence="12">
    <location>
        <begin position="211"/>
        <end position="232"/>
    </location>
</feature>
<keyword evidence="8 12" id="KW-0812">Transmembrane</keyword>
<evidence type="ECO:0000256" key="5">
    <source>
        <dbReference type="ARBA" id="ARBA00022519"/>
    </source>
</evidence>
<comment type="pathway">
    <text evidence="12">Cofactor biosynthesis; ubiquinone biosynthesis.</text>
</comment>
<dbReference type="InterPro" id="IPR000537">
    <property type="entry name" value="UbiA_prenyltransferase"/>
</dbReference>
<evidence type="ECO:0000313" key="14">
    <source>
        <dbReference type="EMBL" id="AQQ00398.1"/>
    </source>
</evidence>
<protein>
    <recommendedName>
        <fullName evidence="12 13">4-hydroxybenzoate octaprenyltransferase</fullName>
        <ecNumber evidence="12 13">2.5.1.39</ecNumber>
    </recommendedName>
    <alternativeName>
        <fullName evidence="12">4-HB polyprenyltransferase</fullName>
    </alternativeName>
</protein>
<evidence type="ECO:0000256" key="7">
    <source>
        <dbReference type="ARBA" id="ARBA00022688"/>
    </source>
</evidence>
<proteinExistence type="inferred from homology"/>
<dbReference type="RefSeq" id="WP_077537088.1">
    <property type="nucleotide sequence ID" value="NZ_CANLYY010000018.1"/>
</dbReference>
<evidence type="ECO:0000256" key="1">
    <source>
        <dbReference type="ARBA" id="ARBA00001946"/>
    </source>
</evidence>
<dbReference type="FunFam" id="1.20.120.1780:FF:000001">
    <property type="entry name" value="4-hydroxybenzoate octaprenyltransferase"/>
    <property type="match status" value="1"/>
</dbReference>
<dbReference type="STRING" id="247523.B0W48_11700"/>
<feature type="transmembrane region" description="Helical" evidence="12">
    <location>
        <begin position="46"/>
        <end position="67"/>
    </location>
</feature>
<evidence type="ECO:0000256" key="11">
    <source>
        <dbReference type="ARBA" id="ARBA00023136"/>
    </source>
</evidence>
<dbReference type="EC" id="2.5.1.39" evidence="12 13"/>
<feature type="transmembrane region" description="Helical" evidence="12">
    <location>
        <begin position="142"/>
        <end position="162"/>
    </location>
</feature>
<dbReference type="InterPro" id="IPR030470">
    <property type="entry name" value="UbiA_prenylTrfase_CS"/>
</dbReference>
<keyword evidence="4 12" id="KW-1003">Cell membrane</keyword>
<feature type="transmembrane region" description="Helical" evidence="12">
    <location>
        <begin position="117"/>
        <end position="135"/>
    </location>
</feature>
<keyword evidence="6 12" id="KW-0808">Transferase</keyword>
<dbReference type="KEGG" id="paln:B0W48_11700"/>
<evidence type="ECO:0000256" key="12">
    <source>
        <dbReference type="HAMAP-Rule" id="MF_01635"/>
    </source>
</evidence>
<dbReference type="Gene3D" id="1.10.357.140">
    <property type="entry name" value="UbiA prenyltransferase"/>
    <property type="match status" value="1"/>
</dbReference>
<dbReference type="InterPro" id="IPR044878">
    <property type="entry name" value="UbiA_sf"/>
</dbReference>
<dbReference type="FunFam" id="1.10.357.140:FF:000002">
    <property type="entry name" value="4-hydroxybenzoate octaprenyltransferase"/>
    <property type="match status" value="1"/>
</dbReference>
<reference evidence="14 15" key="1">
    <citation type="submission" date="2017-02" db="EMBL/GenBank/DDBJ databases">
        <title>Complete genome sequence of the cold-active Pseudoalteromonas aliena strain EH1 isolated from Arctic seawater.</title>
        <authorList>
            <person name="Kim E."/>
            <person name="Heo E."/>
            <person name="Kim H."/>
            <person name="Kim D."/>
        </authorList>
    </citation>
    <scope>NUCLEOTIDE SEQUENCE [LARGE SCALE GENOMIC DNA]</scope>
    <source>
        <strain evidence="14 15">EH1</strain>
    </source>
</reference>
<evidence type="ECO:0000256" key="3">
    <source>
        <dbReference type="ARBA" id="ARBA00005985"/>
    </source>
</evidence>
<dbReference type="HAMAP" id="MF_01635">
    <property type="entry name" value="UbiA"/>
    <property type="match status" value="1"/>
</dbReference>
<dbReference type="Gene3D" id="1.20.120.1780">
    <property type="entry name" value="UbiA prenyltransferase"/>
    <property type="match status" value="1"/>
</dbReference>